<dbReference type="EMBL" id="HG793126">
    <property type="protein sequence ID" value="CDK26036.1"/>
    <property type="molecule type" value="Genomic_DNA"/>
</dbReference>
<dbReference type="Pfam" id="PF01602">
    <property type="entry name" value="Adaptin_N"/>
    <property type="match status" value="1"/>
</dbReference>
<evidence type="ECO:0000256" key="2">
    <source>
        <dbReference type="ARBA" id="ARBA00006613"/>
    </source>
</evidence>
<keyword evidence="5" id="KW-0472">Membrane</keyword>
<dbReference type="InterPro" id="IPR011989">
    <property type="entry name" value="ARM-like"/>
</dbReference>
<accession>W6MIR3</accession>
<comment type="subcellular location">
    <subcellularLocation>
        <location evidence="1">Endomembrane system</location>
    </subcellularLocation>
</comment>
<dbReference type="PANTHER" id="PTHR11134">
    <property type="entry name" value="ADAPTOR COMPLEX SUBUNIT BETA FAMILY MEMBER"/>
    <property type="match status" value="1"/>
</dbReference>
<keyword evidence="4" id="KW-0653">Protein transport</keyword>
<protein>
    <recommendedName>
        <fullName evidence="7">Clathrin/coatomer adaptor adaptin-like N-terminal domain-containing protein</fullName>
    </recommendedName>
</protein>
<dbReference type="InterPro" id="IPR016024">
    <property type="entry name" value="ARM-type_fold"/>
</dbReference>
<dbReference type="RefSeq" id="XP_022458046.1">
    <property type="nucleotide sequence ID" value="XM_022604246.1"/>
</dbReference>
<evidence type="ECO:0000256" key="3">
    <source>
        <dbReference type="ARBA" id="ARBA00022448"/>
    </source>
</evidence>
<dbReference type="HOGENOM" id="CLU_006320_3_2_1"/>
<feature type="compositionally biased region" description="Acidic residues" evidence="6">
    <location>
        <begin position="878"/>
        <end position="923"/>
    </location>
</feature>
<feature type="domain" description="Clathrin/coatomer adaptor adaptin-like N-terminal" evidence="7">
    <location>
        <begin position="61"/>
        <end position="690"/>
    </location>
</feature>
<evidence type="ECO:0000256" key="1">
    <source>
        <dbReference type="ARBA" id="ARBA00004308"/>
    </source>
</evidence>
<dbReference type="OrthoDB" id="10254310at2759"/>
<name>W6MIR3_9ASCO</name>
<evidence type="ECO:0000313" key="8">
    <source>
        <dbReference type="EMBL" id="CDK26036.1"/>
    </source>
</evidence>
<dbReference type="InterPro" id="IPR002553">
    <property type="entry name" value="Clathrin/coatomer_adapt-like_N"/>
</dbReference>
<evidence type="ECO:0000313" key="9">
    <source>
        <dbReference type="Proteomes" id="UP000019384"/>
    </source>
</evidence>
<keyword evidence="3" id="KW-0813">Transport</keyword>
<organism evidence="8 9">
    <name type="scientific">Kuraishia capsulata CBS 1993</name>
    <dbReference type="NCBI Taxonomy" id="1382522"/>
    <lineage>
        <taxon>Eukaryota</taxon>
        <taxon>Fungi</taxon>
        <taxon>Dikarya</taxon>
        <taxon>Ascomycota</taxon>
        <taxon>Saccharomycotina</taxon>
        <taxon>Pichiomycetes</taxon>
        <taxon>Pichiales</taxon>
        <taxon>Pichiaceae</taxon>
        <taxon>Kuraishia</taxon>
    </lineage>
</organism>
<evidence type="ECO:0000256" key="4">
    <source>
        <dbReference type="ARBA" id="ARBA00022927"/>
    </source>
</evidence>
<evidence type="ECO:0000256" key="6">
    <source>
        <dbReference type="SAM" id="MobiDB-lite"/>
    </source>
</evidence>
<dbReference type="GO" id="GO:0006886">
    <property type="term" value="P:intracellular protein transport"/>
    <property type="evidence" value="ECO:0007669"/>
    <property type="project" value="InterPro"/>
</dbReference>
<feature type="compositionally biased region" description="Basic and acidic residues" evidence="6">
    <location>
        <begin position="924"/>
        <end position="934"/>
    </location>
</feature>
<dbReference type="SUPFAM" id="SSF48371">
    <property type="entry name" value="ARM repeat"/>
    <property type="match status" value="1"/>
</dbReference>
<dbReference type="Gene3D" id="1.25.10.10">
    <property type="entry name" value="Leucine-rich Repeat Variant"/>
    <property type="match status" value="1"/>
</dbReference>
<proteinExistence type="inferred from homology"/>
<dbReference type="GeneID" id="34519434"/>
<gene>
    <name evidence="8" type="ORF">KUCA_T00002007001</name>
</gene>
<dbReference type="AlphaFoldDB" id="W6MIR3"/>
<dbReference type="STRING" id="1382522.W6MIR3"/>
<reference evidence="8" key="1">
    <citation type="submission" date="2013-12" db="EMBL/GenBank/DDBJ databases">
        <authorList>
            <person name="Genoscope - CEA"/>
        </authorList>
    </citation>
    <scope>NUCLEOTIDE SEQUENCE</scope>
    <source>
        <strain evidence="8">CBS 1993</strain>
    </source>
</reference>
<dbReference type="GO" id="GO:0012505">
    <property type="term" value="C:endomembrane system"/>
    <property type="evidence" value="ECO:0007669"/>
    <property type="project" value="UniProtKB-SubCell"/>
</dbReference>
<reference evidence="8" key="2">
    <citation type="submission" date="2014-02" db="EMBL/GenBank/DDBJ databases">
        <title>Complete DNA sequence of /Kuraishia capsulata/ illustrates novel genomic features among budding yeasts (/Saccharomycotina/).</title>
        <authorList>
            <person name="Morales L."/>
            <person name="Noel B."/>
            <person name="Porcel B."/>
            <person name="Marcet-Houben M."/>
            <person name="Hullo M-F."/>
            <person name="Sacerdot C."/>
            <person name="Tekaia F."/>
            <person name="Leh-Louis V."/>
            <person name="Despons L."/>
            <person name="Khanna V."/>
            <person name="Aury J-M."/>
            <person name="Barbe V."/>
            <person name="Couloux A."/>
            <person name="Labadie K."/>
            <person name="Pelletier E."/>
            <person name="Souciet J-L."/>
            <person name="Boekhout T."/>
            <person name="Gabaldon T."/>
            <person name="Wincker P."/>
            <person name="Dujon B."/>
        </authorList>
    </citation>
    <scope>NUCLEOTIDE SEQUENCE</scope>
    <source>
        <strain evidence="8">CBS 1993</strain>
    </source>
</reference>
<sequence>MTDSALARNISSMIESARDLTMDAISHTGQGTNFNPAAISDLINGKVYSSAFSSQSMPQLNETELLSYLNSSSEKEKLLALKYITRVSSRTNEGDLDVLQFFPHVVKNINSSNLTVKKLVFVYLLKYNHLEQDISLLSINAIQKSLSDKSPLIRSLAIRVICGIKIPAILPILMLSIKKTISDVSPLVRSSTAIAITKCFELDRVYNDHLSTDEALEDESSNVHNLFNNLAVLLSDDDAKVLGSAIVTFAQIFPGKYELLHSRYTHICHKIPELDDSAKALVIPLLTDYARLFVPKPKLLDRSNAESIIDSPNEMVDMPSFSHFSSLSFSEYDVIFHTDLSSLLGSVRDSVYSQSVSVVLAVARCLIALAPPKVIKDYKLDRALYRFTSSQDQDVAETALKIILLIISSYPAFLQNDQISQFFLLPNESHEIARLKLLIMAKLANNANFDVIFKEFKYTVESGVLDVEAKVLAVKCICKLCCSKAVNLDAKHTSKVLSWLLRTLDQFASVEESDGIPGSTDILVSEALTGVRYIIQQNLLQNTPVLLRLLAKLVPISDAAKSMTIHHPVTRASIIWLLGEFSNSWMQAQQGSDVRTADIPSAPVLDACLPDVLRILVTTFATESSICRLQILGFAAKLFTKDLYMHRQTYGDSLYQFDNIVFKLFSLTLHYAKYDPSLDVRDKARTLSYLLPNIFSGKYITTSSGLTSFEDFLSPETSPIAGEVIADMYAKLSEVDLAALMLQVSKNAPITENSLTSNSGDESNLDTRLKGELFSPLLIAFLEVPEWSDAIASDSSLQTYYEDLRKKESEVKSFNKIVNSISHKTVVNNPASFRSASSLSMPGTYEKSSVSTLAPVANAKKFKLQSLDEFFAESSQGPEDDDDDEDEDYDHDGETDEEDDDENDLGEEEEEEDDDDDDLDDEKADLQKADRDYIVDESLDDDANRAN</sequence>
<evidence type="ECO:0000256" key="5">
    <source>
        <dbReference type="ARBA" id="ARBA00023136"/>
    </source>
</evidence>
<feature type="region of interest" description="Disordered" evidence="6">
    <location>
        <begin position="873"/>
        <end position="947"/>
    </location>
</feature>
<keyword evidence="9" id="KW-1185">Reference proteome</keyword>
<dbReference type="Proteomes" id="UP000019384">
    <property type="component" value="Unassembled WGS sequence"/>
</dbReference>
<dbReference type="GO" id="GO:0030117">
    <property type="term" value="C:membrane coat"/>
    <property type="evidence" value="ECO:0007669"/>
    <property type="project" value="InterPro"/>
</dbReference>
<comment type="similarity">
    <text evidence="2">Belongs to the adaptor complexes large subunit family.</text>
</comment>
<dbReference type="InterPro" id="IPR026739">
    <property type="entry name" value="AP_beta"/>
</dbReference>
<dbReference type="GO" id="GO:0016192">
    <property type="term" value="P:vesicle-mediated transport"/>
    <property type="evidence" value="ECO:0007669"/>
    <property type="project" value="InterPro"/>
</dbReference>
<evidence type="ECO:0000259" key="7">
    <source>
        <dbReference type="Pfam" id="PF01602"/>
    </source>
</evidence>